<organism evidence="1">
    <name type="scientific">viral metagenome</name>
    <dbReference type="NCBI Taxonomy" id="1070528"/>
    <lineage>
        <taxon>unclassified sequences</taxon>
        <taxon>metagenomes</taxon>
        <taxon>organismal metagenomes</taxon>
    </lineage>
</organism>
<dbReference type="AlphaFoldDB" id="A0A6C0FEQ9"/>
<reference evidence="1" key="1">
    <citation type="journal article" date="2020" name="Nature">
        <title>Giant virus diversity and host interactions through global metagenomics.</title>
        <authorList>
            <person name="Schulz F."/>
            <person name="Roux S."/>
            <person name="Paez-Espino D."/>
            <person name="Jungbluth S."/>
            <person name="Walsh D.A."/>
            <person name="Denef V.J."/>
            <person name="McMahon K.D."/>
            <person name="Konstantinidis K.T."/>
            <person name="Eloe-Fadrosh E.A."/>
            <person name="Kyrpides N.C."/>
            <person name="Woyke T."/>
        </authorList>
    </citation>
    <scope>NUCLEOTIDE SEQUENCE</scope>
    <source>
        <strain evidence="1">GVMAG-S-ERX556126-94</strain>
    </source>
</reference>
<sequence length="355" mass="42493">MELQTYINNHENYISDFKKLGFKVNSYKNLRIVSYPYDKKPEYNSQDDMYKLYLKGAVIDIDTNRVICLPPIKSLDVSEVENQDGAVYQSLIDGTMINLFYHGDKWLISTRSEIGGYNKWTNKKPFRQMFDECCELECDSLNKDMSYSFVMKHTENRNVSPVHGNELILVEIYKFTEDGIKRLEKTEYPELNCTIHDSYTDRDKFMNLFQGPVIPYYIKGYTVKCGDLRYKWINPYFEEVRNLKINMNNHLLNYVELRRNGNLKKYLRYYPEHSHLFNNYKEKLHNLSNDLFTTYKNVFVHKSMDKKEIPYHLNPLVYDIHKRYLKTKVPTNWESVKDYIHTVPSKKLVFAMNYL</sequence>
<evidence type="ECO:0000313" key="1">
    <source>
        <dbReference type="EMBL" id="QHT39053.1"/>
    </source>
</evidence>
<evidence type="ECO:0008006" key="2">
    <source>
        <dbReference type="Google" id="ProtNLM"/>
    </source>
</evidence>
<name>A0A6C0FEQ9_9ZZZZ</name>
<dbReference type="EMBL" id="MN738838">
    <property type="protein sequence ID" value="QHT39053.1"/>
    <property type="molecule type" value="Genomic_DNA"/>
</dbReference>
<accession>A0A6C0FEQ9</accession>
<protein>
    <recommendedName>
        <fullName evidence="2">RNA ligase</fullName>
    </recommendedName>
</protein>
<proteinExistence type="predicted"/>